<dbReference type="EMBL" id="QXIT01000033">
    <property type="protein sequence ID" value="RIE10115.1"/>
    <property type="molecule type" value="Genomic_DNA"/>
</dbReference>
<evidence type="ECO:0000313" key="3">
    <source>
        <dbReference type="EMBL" id="RIE10115.1"/>
    </source>
</evidence>
<proteinExistence type="predicted"/>
<keyword evidence="1" id="KW-0472">Membrane</keyword>
<accession>A0A398D2E4</accession>
<organism evidence="3 4">
    <name type="scientific">Candidatus Cryosericum odellii</name>
    <dbReference type="NCBI Taxonomy" id="2290917"/>
    <lineage>
        <taxon>Bacteria</taxon>
        <taxon>Pseudomonadati</taxon>
        <taxon>Caldisericota/Cryosericota group</taxon>
        <taxon>Candidatus Cryosericota</taxon>
        <taxon>Candidatus Cryosericia</taxon>
        <taxon>Candidatus Cryosericales</taxon>
        <taxon>Candidatus Cryosericaceae</taxon>
        <taxon>Candidatus Cryosericum</taxon>
    </lineage>
</organism>
<reference evidence="4 5" key="1">
    <citation type="submission" date="2018-09" db="EMBL/GenBank/DDBJ databases">
        <title>Discovery and Ecogenomic Context for Candidatus Cryosericales, a Global Caldiserica Order Active in Thawing Permafrost.</title>
        <authorList>
            <person name="Martinez M.A."/>
            <person name="Woodcroft B.J."/>
            <person name="Ignacio Espinoza J.C."/>
            <person name="Zayed A."/>
            <person name="Singleton C.M."/>
            <person name="Boyd J."/>
            <person name="Li Y.-F."/>
            <person name="Purvine S."/>
            <person name="Maughan H."/>
            <person name="Hodgkins S.B."/>
            <person name="Anderson D."/>
            <person name="Sederholm M."/>
            <person name="Temperton B."/>
            <person name="Saleska S.R."/>
            <person name="Tyson G.W."/>
            <person name="Rich V.I."/>
        </authorList>
    </citation>
    <scope>NUCLEOTIDE SEQUENCE [LARGE SCALE GENOMIC DNA]</scope>
    <source>
        <strain evidence="2 5">SMC5</strain>
        <strain evidence="3 4">SMC6</strain>
    </source>
</reference>
<dbReference type="RefSeq" id="WP_119120462.1">
    <property type="nucleotide sequence ID" value="NZ_QXIT01000033.1"/>
</dbReference>
<dbReference type="Proteomes" id="UP000266260">
    <property type="component" value="Unassembled WGS sequence"/>
</dbReference>
<keyword evidence="4" id="KW-1185">Reference proteome</keyword>
<dbReference type="AlphaFoldDB" id="A0A398D587"/>
<dbReference type="NCBIfam" id="NF033632">
    <property type="entry name" value="SLATT_4"/>
    <property type="match status" value="1"/>
</dbReference>
<feature type="transmembrane region" description="Helical" evidence="1">
    <location>
        <begin position="62"/>
        <end position="82"/>
    </location>
</feature>
<comment type="caution">
    <text evidence="3">The sequence shown here is derived from an EMBL/GenBank/DDBJ whole genome shotgun (WGS) entry which is preliminary data.</text>
</comment>
<feature type="transmembrane region" description="Helical" evidence="1">
    <location>
        <begin position="35"/>
        <end position="56"/>
    </location>
</feature>
<keyword evidence="1" id="KW-0812">Transmembrane</keyword>
<sequence length="173" mass="18799">MAVKDQVAKEAKRVEEDALYSAKSHFYASERWGNVHFWLGGSAAVIAAVAGVSALATFNCHGIVAGILSMGTAVLTAVLTFINPNERASAHQTAGNEYSVLKNDTRVFRCIQLNGLDEQAATGELKKLNDRRNKLNSESPKIPSWAFNMARKGIEEGQADYKVDGQEDNSENP</sequence>
<dbReference type="Proteomes" id="UP000266489">
    <property type="component" value="Unassembled WGS sequence"/>
</dbReference>
<accession>A0A398D587</accession>
<evidence type="ECO:0000256" key="1">
    <source>
        <dbReference type="SAM" id="Phobius"/>
    </source>
</evidence>
<dbReference type="EMBL" id="QXIU01000224">
    <property type="protein sequence ID" value="RIE07639.1"/>
    <property type="molecule type" value="Genomic_DNA"/>
</dbReference>
<name>A0A398D587_9BACT</name>
<keyword evidence="1" id="KW-1133">Transmembrane helix</keyword>
<gene>
    <name evidence="2" type="ORF">SMC5_09150</name>
    <name evidence="3" type="ORF">SMC6_01740</name>
</gene>
<dbReference type="OrthoDB" id="8897202at2"/>
<evidence type="ECO:0000313" key="2">
    <source>
        <dbReference type="EMBL" id="RIE07639.1"/>
    </source>
</evidence>
<evidence type="ECO:0000313" key="5">
    <source>
        <dbReference type="Proteomes" id="UP000266489"/>
    </source>
</evidence>
<evidence type="ECO:0000313" key="4">
    <source>
        <dbReference type="Proteomes" id="UP000266260"/>
    </source>
</evidence>
<protein>
    <submittedName>
        <fullName evidence="3">SLATT domain-containing protein</fullName>
    </submittedName>
</protein>